<keyword evidence="3" id="KW-1185">Reference proteome</keyword>
<proteinExistence type="predicted"/>
<evidence type="ECO:0000313" key="2">
    <source>
        <dbReference type="EMBL" id="GLK48324.1"/>
    </source>
</evidence>
<reference evidence="2" key="1">
    <citation type="journal article" date="2014" name="Int. J. Syst. Evol. Microbiol.">
        <title>Complete genome of a new Firmicutes species belonging to the dominant human colonic microbiota ('Ruminococcus bicirculans') reveals two chromosomes and a selective capacity to utilize plant glucans.</title>
        <authorList>
            <consortium name="NISC Comparative Sequencing Program"/>
            <person name="Wegmann U."/>
            <person name="Louis P."/>
            <person name="Goesmann A."/>
            <person name="Henrissat B."/>
            <person name="Duncan S.H."/>
            <person name="Flint H.J."/>
        </authorList>
    </citation>
    <scope>NUCLEOTIDE SEQUENCE</scope>
    <source>
        <strain evidence="2">VKM B-1499</strain>
    </source>
</reference>
<evidence type="ECO:0000313" key="3">
    <source>
        <dbReference type="Proteomes" id="UP001143509"/>
    </source>
</evidence>
<feature type="signal peptide" evidence="1">
    <location>
        <begin position="1"/>
        <end position="26"/>
    </location>
</feature>
<keyword evidence="1" id="KW-0732">Signal</keyword>
<name>A0ABQ5T6B6_9CAUL</name>
<comment type="caution">
    <text evidence="2">The sequence shown here is derived from an EMBL/GenBank/DDBJ whole genome shotgun (WGS) entry which is preliminary data.</text>
</comment>
<dbReference type="RefSeq" id="WP_271164552.1">
    <property type="nucleotide sequence ID" value="NZ_BSFD01000002.1"/>
</dbReference>
<evidence type="ECO:0000256" key="1">
    <source>
        <dbReference type="SAM" id="SignalP"/>
    </source>
</evidence>
<accession>A0ABQ5T6B6</accession>
<dbReference type="Proteomes" id="UP001143509">
    <property type="component" value="Unassembled WGS sequence"/>
</dbReference>
<reference evidence="2" key="2">
    <citation type="submission" date="2023-01" db="EMBL/GenBank/DDBJ databases">
        <authorList>
            <person name="Sun Q."/>
            <person name="Evtushenko L."/>
        </authorList>
    </citation>
    <scope>NUCLEOTIDE SEQUENCE</scope>
    <source>
        <strain evidence="2">VKM B-1499</strain>
    </source>
</reference>
<organism evidence="2 3">
    <name type="scientific">Brevundimonas intermedia</name>
    <dbReference type="NCBI Taxonomy" id="74315"/>
    <lineage>
        <taxon>Bacteria</taxon>
        <taxon>Pseudomonadati</taxon>
        <taxon>Pseudomonadota</taxon>
        <taxon>Alphaproteobacteria</taxon>
        <taxon>Caulobacterales</taxon>
        <taxon>Caulobacteraceae</taxon>
        <taxon>Brevundimonas</taxon>
    </lineage>
</organism>
<protein>
    <submittedName>
        <fullName evidence="2">Uncharacterized protein</fullName>
    </submittedName>
</protein>
<sequence>MTFRFIRHPAGLAAAVLSLLSGSSAAAQSRLDPKSASMAFDHAGSLCEADQGRAWGVSLCGPMLVADPATRDFIADMDGADTTLERDGEVFKGHLPDSVPIANTAVRWNCRVWTMLLSPLPLCPLPRGAGR</sequence>
<dbReference type="EMBL" id="BSFD01000002">
    <property type="protein sequence ID" value="GLK48324.1"/>
    <property type="molecule type" value="Genomic_DNA"/>
</dbReference>
<feature type="chain" id="PRO_5047243864" evidence="1">
    <location>
        <begin position="27"/>
        <end position="131"/>
    </location>
</feature>
<gene>
    <name evidence="2" type="ORF">GCM10017620_12970</name>
</gene>